<evidence type="ECO:0000313" key="2">
    <source>
        <dbReference type="Proteomes" id="UP000183504"/>
    </source>
</evidence>
<gene>
    <name evidence="1" type="ORF">SSV_2007</name>
</gene>
<dbReference type="EMBL" id="CDMW01000001">
    <property type="protein sequence ID" value="CEL91281.1"/>
    <property type="molecule type" value="Genomic_DNA"/>
</dbReference>
<evidence type="ECO:0008006" key="3">
    <source>
        <dbReference type="Google" id="ProtNLM"/>
    </source>
</evidence>
<organism evidence="1 2">
    <name type="scientific">Streptococcus sanguinis</name>
    <dbReference type="NCBI Taxonomy" id="1305"/>
    <lineage>
        <taxon>Bacteria</taxon>
        <taxon>Bacillati</taxon>
        <taxon>Bacillota</taxon>
        <taxon>Bacilli</taxon>
        <taxon>Lactobacillales</taxon>
        <taxon>Streptococcaceae</taxon>
        <taxon>Streptococcus</taxon>
    </lineage>
</organism>
<dbReference type="Proteomes" id="UP000183504">
    <property type="component" value="Unassembled WGS sequence"/>
</dbReference>
<protein>
    <recommendedName>
        <fullName evidence="3">Phage protein</fullName>
    </recommendedName>
</protein>
<evidence type="ECO:0000313" key="1">
    <source>
        <dbReference type="EMBL" id="CEL91281.1"/>
    </source>
</evidence>
<sequence>MQDASTTKGAKNMKLQTFSDKATKRTFTYDFLDRDAAQAGGHALMGYMVGNYAQPVIELTHNNNGQLTAVYIEDNDLIDVFNRICDSFQDFQTVSTSN</sequence>
<reference evidence="1 2" key="1">
    <citation type="submission" date="2015-01" db="EMBL/GenBank/DDBJ databases">
        <authorList>
            <person name="Pelicic Vladimir"/>
        </authorList>
    </citation>
    <scope>NUCLEOTIDE SEQUENCE [LARGE SCALE GENOMIC DNA]</scope>
    <source>
        <strain evidence="1 2">2908</strain>
    </source>
</reference>
<name>A0A0B7GNP2_STRSA</name>
<dbReference type="AlphaFoldDB" id="A0A0B7GNP2"/>
<proteinExistence type="predicted"/>
<accession>A0A0B7GNP2</accession>